<gene>
    <name evidence="1" type="ORF">ECRASSUSDP1_LOCUS23199</name>
</gene>
<dbReference type="Proteomes" id="UP001295684">
    <property type="component" value="Unassembled WGS sequence"/>
</dbReference>
<keyword evidence="2" id="KW-1185">Reference proteome</keyword>
<accession>A0AAD2D5C7</accession>
<name>A0AAD2D5C7_EUPCR</name>
<proteinExistence type="predicted"/>
<reference evidence="1" key="1">
    <citation type="submission" date="2023-07" db="EMBL/GenBank/DDBJ databases">
        <authorList>
            <consortium name="AG Swart"/>
            <person name="Singh M."/>
            <person name="Singh A."/>
            <person name="Seah K."/>
            <person name="Emmerich C."/>
        </authorList>
    </citation>
    <scope>NUCLEOTIDE SEQUENCE</scope>
    <source>
        <strain evidence="1">DP1</strain>
    </source>
</reference>
<evidence type="ECO:0000313" key="1">
    <source>
        <dbReference type="EMBL" id="CAI2381739.1"/>
    </source>
</evidence>
<protein>
    <submittedName>
        <fullName evidence="1">Uncharacterized protein</fullName>
    </submittedName>
</protein>
<evidence type="ECO:0000313" key="2">
    <source>
        <dbReference type="Proteomes" id="UP001295684"/>
    </source>
</evidence>
<dbReference type="AlphaFoldDB" id="A0AAD2D5C7"/>
<comment type="caution">
    <text evidence="1">The sequence shown here is derived from an EMBL/GenBank/DDBJ whole genome shotgun (WGS) entry which is preliminary data.</text>
</comment>
<sequence>MCSRSRTTIWPISCGSSSRWPIIVASIISSSVKCAIVRSVGRRIVRVIRAVVVRHLSNC</sequence>
<dbReference type="EMBL" id="CAMPGE010023854">
    <property type="protein sequence ID" value="CAI2381739.1"/>
    <property type="molecule type" value="Genomic_DNA"/>
</dbReference>
<organism evidence="1 2">
    <name type="scientific">Euplotes crassus</name>
    <dbReference type="NCBI Taxonomy" id="5936"/>
    <lineage>
        <taxon>Eukaryota</taxon>
        <taxon>Sar</taxon>
        <taxon>Alveolata</taxon>
        <taxon>Ciliophora</taxon>
        <taxon>Intramacronucleata</taxon>
        <taxon>Spirotrichea</taxon>
        <taxon>Hypotrichia</taxon>
        <taxon>Euplotida</taxon>
        <taxon>Euplotidae</taxon>
        <taxon>Moneuplotes</taxon>
    </lineage>
</organism>